<comment type="similarity">
    <text evidence="3 7">Belongs to the peptidase S26 family.</text>
</comment>
<evidence type="ECO:0000259" key="8">
    <source>
        <dbReference type="Pfam" id="PF10502"/>
    </source>
</evidence>
<dbReference type="PROSITE" id="PS00760">
    <property type="entry name" value="SPASE_I_2"/>
    <property type="match status" value="1"/>
</dbReference>
<keyword evidence="7" id="KW-0645">Protease</keyword>
<proteinExistence type="inferred from homology"/>
<reference evidence="10" key="1">
    <citation type="submission" date="2015-10" db="EMBL/GenBank/DDBJ databases">
        <title>Genome of Paenibacillus bovis sp. nov.</title>
        <authorList>
            <person name="Wu Z."/>
            <person name="Gao C."/>
            <person name="Liu Z."/>
            <person name="Zheng H."/>
        </authorList>
    </citation>
    <scope>NUCLEOTIDE SEQUENCE [LARGE SCALE GENOMIC DNA]</scope>
    <source>
        <strain evidence="10">BD3526</strain>
    </source>
</reference>
<dbReference type="PROSITE" id="PS00761">
    <property type="entry name" value="SPASE_I_3"/>
    <property type="match status" value="1"/>
</dbReference>
<comment type="subcellular location">
    <subcellularLocation>
        <location evidence="2">Cell membrane</location>
        <topology evidence="2">Single-pass type II membrane protein</topology>
    </subcellularLocation>
    <subcellularLocation>
        <location evidence="7">Membrane</location>
        <topology evidence="7">Single-pass type II membrane protein</topology>
    </subcellularLocation>
</comment>
<dbReference type="SUPFAM" id="SSF51306">
    <property type="entry name" value="LexA/Signal peptidase"/>
    <property type="match status" value="1"/>
</dbReference>
<dbReference type="Pfam" id="PF10502">
    <property type="entry name" value="Peptidase_S26"/>
    <property type="match status" value="1"/>
</dbReference>
<dbReference type="RefSeq" id="WP_060530928.1">
    <property type="nucleotide sequence ID" value="NZ_CP013023.1"/>
</dbReference>
<dbReference type="InterPro" id="IPR019533">
    <property type="entry name" value="Peptidase_S26"/>
</dbReference>
<accession>A0A172ZB09</accession>
<dbReference type="PANTHER" id="PTHR43390:SF1">
    <property type="entry name" value="CHLOROPLAST PROCESSING PEPTIDASE"/>
    <property type="match status" value="1"/>
</dbReference>
<evidence type="ECO:0000256" key="3">
    <source>
        <dbReference type="ARBA" id="ARBA00009370"/>
    </source>
</evidence>
<evidence type="ECO:0000313" key="9">
    <source>
        <dbReference type="EMBL" id="ANF94699.1"/>
    </source>
</evidence>
<dbReference type="CDD" id="cd06530">
    <property type="entry name" value="S26_SPase_I"/>
    <property type="match status" value="1"/>
</dbReference>
<dbReference type="InterPro" id="IPR019757">
    <property type="entry name" value="Pept_S26A_signal_pept_1_Lys-AS"/>
</dbReference>
<dbReference type="AlphaFoldDB" id="A0A172ZB09"/>
<dbReference type="KEGG" id="pbv:AR543_00730"/>
<evidence type="ECO:0000313" key="10">
    <source>
        <dbReference type="Proteomes" id="UP000078148"/>
    </source>
</evidence>
<sequence length="169" mass="18831">MNATIGGLLIAAFLQMMFPQNYVIDGPSMQPTLKTGDRVTITAAAENEIHRGDLIVYHTPEGREFVKRVIALPGEKVKMKGDKTWINGKLLQEPYIQKAVQQAHDQHYAYNINDFPTSAKEDNRVAAHAFFVVGDNRSNSQDSRMTGFVPIKEVKGKVIKINGQSMNAE</sequence>
<dbReference type="EC" id="3.4.21.89" evidence="4 7"/>
<dbReference type="PRINTS" id="PR00727">
    <property type="entry name" value="LEADERPTASE"/>
</dbReference>
<dbReference type="EMBL" id="CP013023">
    <property type="protein sequence ID" value="ANF94699.1"/>
    <property type="molecule type" value="Genomic_DNA"/>
</dbReference>
<dbReference type="GO" id="GO:0009003">
    <property type="term" value="F:signal peptidase activity"/>
    <property type="evidence" value="ECO:0007669"/>
    <property type="project" value="UniProtKB-EC"/>
</dbReference>
<reference evidence="9 10" key="2">
    <citation type="journal article" date="2016" name="Int. J. Syst. Evol. Microbiol.">
        <title>Paenibacillus bovis sp. nov., isolated from raw yak (Bos grunniens) milk.</title>
        <authorList>
            <person name="Gao C."/>
            <person name="Han J."/>
            <person name="Liu Z."/>
            <person name="Xu X."/>
            <person name="Hang F."/>
            <person name="Wu Z."/>
        </authorList>
    </citation>
    <scope>NUCLEOTIDE SEQUENCE [LARGE SCALE GENOMIC DNA]</scope>
    <source>
        <strain evidence="9 10">BD3526</strain>
    </source>
</reference>
<evidence type="ECO:0000256" key="5">
    <source>
        <dbReference type="ARBA" id="ARBA00022801"/>
    </source>
</evidence>
<evidence type="ECO:0000256" key="7">
    <source>
        <dbReference type="RuleBase" id="RU362042"/>
    </source>
</evidence>
<evidence type="ECO:0000256" key="2">
    <source>
        <dbReference type="ARBA" id="ARBA00004401"/>
    </source>
</evidence>
<dbReference type="InterPro" id="IPR000223">
    <property type="entry name" value="Pept_S26A_signal_pept_1"/>
</dbReference>
<dbReference type="PANTHER" id="PTHR43390">
    <property type="entry name" value="SIGNAL PEPTIDASE I"/>
    <property type="match status" value="1"/>
</dbReference>
<name>A0A172ZB09_9BACL</name>
<dbReference type="GO" id="GO:0006465">
    <property type="term" value="P:signal peptide processing"/>
    <property type="evidence" value="ECO:0007669"/>
    <property type="project" value="InterPro"/>
</dbReference>
<dbReference type="Gene3D" id="2.10.109.10">
    <property type="entry name" value="Umud Fragment, subunit A"/>
    <property type="match status" value="1"/>
</dbReference>
<dbReference type="OrthoDB" id="9802919at2"/>
<dbReference type="GO" id="GO:0004252">
    <property type="term" value="F:serine-type endopeptidase activity"/>
    <property type="evidence" value="ECO:0007669"/>
    <property type="project" value="InterPro"/>
</dbReference>
<dbReference type="Proteomes" id="UP000078148">
    <property type="component" value="Chromosome"/>
</dbReference>
<protein>
    <recommendedName>
        <fullName evidence="4 7">Signal peptidase I</fullName>
        <ecNumber evidence="4 7">3.4.21.89</ecNumber>
    </recommendedName>
</protein>
<keyword evidence="5 7" id="KW-0378">Hydrolase</keyword>
<dbReference type="STRING" id="1616788.AR543_00730"/>
<feature type="domain" description="Peptidase S26" evidence="8">
    <location>
        <begin position="5"/>
        <end position="159"/>
    </location>
</feature>
<feature type="active site" evidence="6">
    <location>
        <position position="28"/>
    </location>
</feature>
<dbReference type="NCBIfam" id="TIGR02227">
    <property type="entry name" value="sigpep_I_bact"/>
    <property type="match status" value="1"/>
</dbReference>
<dbReference type="InterPro" id="IPR019758">
    <property type="entry name" value="Pept_S26A_signal_pept_1_CS"/>
</dbReference>
<keyword evidence="10" id="KW-1185">Reference proteome</keyword>
<evidence type="ECO:0000256" key="1">
    <source>
        <dbReference type="ARBA" id="ARBA00000677"/>
    </source>
</evidence>
<comment type="catalytic activity">
    <reaction evidence="1 7">
        <text>Cleavage of hydrophobic, N-terminal signal or leader sequences from secreted and periplasmic proteins.</text>
        <dbReference type="EC" id="3.4.21.89"/>
    </reaction>
</comment>
<evidence type="ECO:0000256" key="6">
    <source>
        <dbReference type="PIRSR" id="PIRSR600223-1"/>
    </source>
</evidence>
<gene>
    <name evidence="9" type="ORF">AR543_00730</name>
</gene>
<organism evidence="9 10">
    <name type="scientific">Paenibacillus bovis</name>
    <dbReference type="NCBI Taxonomy" id="1616788"/>
    <lineage>
        <taxon>Bacteria</taxon>
        <taxon>Bacillati</taxon>
        <taxon>Bacillota</taxon>
        <taxon>Bacilli</taxon>
        <taxon>Bacillales</taxon>
        <taxon>Paenibacillaceae</taxon>
        <taxon>Paenibacillus</taxon>
    </lineage>
</organism>
<dbReference type="GO" id="GO:0005886">
    <property type="term" value="C:plasma membrane"/>
    <property type="evidence" value="ECO:0007669"/>
    <property type="project" value="UniProtKB-SubCell"/>
</dbReference>
<feature type="active site" evidence="6">
    <location>
        <position position="67"/>
    </location>
</feature>
<dbReference type="InterPro" id="IPR036286">
    <property type="entry name" value="LexA/Signal_pep-like_sf"/>
</dbReference>
<evidence type="ECO:0000256" key="4">
    <source>
        <dbReference type="ARBA" id="ARBA00013208"/>
    </source>
</evidence>